<evidence type="ECO:0000313" key="9">
    <source>
        <dbReference type="Proteomes" id="UP001162880"/>
    </source>
</evidence>
<keyword evidence="9" id="KW-1185">Reference proteome</keyword>
<comment type="function">
    <text evidence="6">Catalyzes the reduction of dTDP-6-deoxy-L-lyxo-4-hexulose to yield dTDP-L-rhamnose.</text>
</comment>
<proteinExistence type="inferred from homology"/>
<dbReference type="InterPro" id="IPR005913">
    <property type="entry name" value="dTDP_dehydrorham_reduct"/>
</dbReference>
<evidence type="ECO:0000256" key="4">
    <source>
        <dbReference type="ARBA" id="ARBA00017099"/>
    </source>
</evidence>
<comment type="caution">
    <text evidence="8">The sequence shown here is derived from an EMBL/GenBank/DDBJ whole genome shotgun (WGS) entry which is preliminary data.</text>
</comment>
<accession>A0ABT0B6W3</accession>
<dbReference type="EC" id="1.1.1.133" evidence="3 6"/>
<keyword evidence="6" id="KW-0521">NADP</keyword>
<evidence type="ECO:0000313" key="8">
    <source>
        <dbReference type="EMBL" id="MCJ2180615.1"/>
    </source>
</evidence>
<dbReference type="PANTHER" id="PTHR10491">
    <property type="entry name" value="DTDP-4-DEHYDRORHAMNOSE REDUCTASE"/>
    <property type="match status" value="1"/>
</dbReference>
<dbReference type="Proteomes" id="UP001162880">
    <property type="component" value="Unassembled WGS sequence"/>
</dbReference>
<evidence type="ECO:0000259" key="7">
    <source>
        <dbReference type="Pfam" id="PF04321"/>
    </source>
</evidence>
<comment type="catalytic activity">
    <reaction evidence="5 6">
        <text>dTDP-beta-L-rhamnose + NADP(+) = dTDP-4-dehydro-beta-L-rhamnose + NADPH + H(+)</text>
        <dbReference type="Rhea" id="RHEA:21796"/>
        <dbReference type="ChEBI" id="CHEBI:15378"/>
        <dbReference type="ChEBI" id="CHEBI:57510"/>
        <dbReference type="ChEBI" id="CHEBI:57783"/>
        <dbReference type="ChEBI" id="CHEBI:58349"/>
        <dbReference type="ChEBI" id="CHEBI:62830"/>
        <dbReference type="EC" id="1.1.1.133"/>
    </reaction>
</comment>
<dbReference type="EMBL" id="JALHLE010000038">
    <property type="protein sequence ID" value="MCJ2180615.1"/>
    <property type="molecule type" value="Genomic_DNA"/>
</dbReference>
<dbReference type="InterPro" id="IPR029903">
    <property type="entry name" value="RmlD-like-bd"/>
</dbReference>
<dbReference type="Pfam" id="PF04321">
    <property type="entry name" value="RmlD_sub_bind"/>
    <property type="match status" value="1"/>
</dbReference>
<dbReference type="GO" id="GO:0008831">
    <property type="term" value="F:dTDP-4-dehydrorhamnose reductase activity"/>
    <property type="evidence" value="ECO:0007669"/>
    <property type="project" value="UniProtKB-EC"/>
</dbReference>
<evidence type="ECO:0000256" key="3">
    <source>
        <dbReference type="ARBA" id="ARBA00012929"/>
    </source>
</evidence>
<evidence type="ECO:0000256" key="1">
    <source>
        <dbReference type="ARBA" id="ARBA00004781"/>
    </source>
</evidence>
<evidence type="ECO:0000256" key="5">
    <source>
        <dbReference type="ARBA" id="ARBA00048200"/>
    </source>
</evidence>
<feature type="domain" description="RmlD-like substrate binding" evidence="7">
    <location>
        <begin position="1"/>
        <end position="292"/>
    </location>
</feature>
<dbReference type="CDD" id="cd05254">
    <property type="entry name" value="dTDP_HR_like_SDR_e"/>
    <property type="match status" value="1"/>
</dbReference>
<dbReference type="SUPFAM" id="SSF51735">
    <property type="entry name" value="NAD(P)-binding Rossmann-fold domains"/>
    <property type="match status" value="1"/>
</dbReference>
<organism evidence="8 9">
    <name type="scientific">Novosphingobium album</name>
    <name type="common">ex Hu et al. 2023</name>
    <dbReference type="NCBI Taxonomy" id="2930093"/>
    <lineage>
        <taxon>Bacteria</taxon>
        <taxon>Pseudomonadati</taxon>
        <taxon>Pseudomonadota</taxon>
        <taxon>Alphaproteobacteria</taxon>
        <taxon>Sphingomonadales</taxon>
        <taxon>Sphingomonadaceae</taxon>
        <taxon>Novosphingobium</taxon>
    </lineage>
</organism>
<keyword evidence="6 8" id="KW-0560">Oxidoreductase</keyword>
<reference evidence="8" key="1">
    <citation type="submission" date="2022-03" db="EMBL/GenBank/DDBJ databases">
        <title>Identification of a novel bacterium isolated from mangrove sediments.</title>
        <authorList>
            <person name="Pan X."/>
        </authorList>
    </citation>
    <scope>NUCLEOTIDE SEQUENCE</scope>
    <source>
        <strain evidence="8">B2580</strain>
    </source>
</reference>
<comment type="cofactor">
    <cofactor evidence="6">
        <name>Mg(2+)</name>
        <dbReference type="ChEBI" id="CHEBI:18420"/>
    </cofactor>
    <text evidence="6">Binds 1 Mg(2+) ion per monomer.</text>
</comment>
<dbReference type="RefSeq" id="WP_243996036.1">
    <property type="nucleotide sequence ID" value="NZ_JALHLE010000038.1"/>
</dbReference>
<dbReference type="NCBIfam" id="TIGR01214">
    <property type="entry name" value="rmlD"/>
    <property type="match status" value="1"/>
</dbReference>
<comment type="similarity">
    <text evidence="2 6">Belongs to the dTDP-4-dehydrorhamnose reductase family.</text>
</comment>
<dbReference type="Gene3D" id="3.40.50.720">
    <property type="entry name" value="NAD(P)-binding Rossmann-like Domain"/>
    <property type="match status" value="1"/>
</dbReference>
<evidence type="ECO:0000256" key="6">
    <source>
        <dbReference type="RuleBase" id="RU364082"/>
    </source>
</evidence>
<dbReference type="InterPro" id="IPR036291">
    <property type="entry name" value="NAD(P)-bd_dom_sf"/>
</dbReference>
<name>A0ABT0B6W3_9SPHN</name>
<dbReference type="Gene3D" id="3.90.25.10">
    <property type="entry name" value="UDP-galactose 4-epimerase, domain 1"/>
    <property type="match status" value="1"/>
</dbReference>
<dbReference type="PANTHER" id="PTHR10491:SF4">
    <property type="entry name" value="METHIONINE ADENOSYLTRANSFERASE 2 SUBUNIT BETA"/>
    <property type="match status" value="1"/>
</dbReference>
<gene>
    <name evidence="8" type="primary">rfbD</name>
    <name evidence="8" type="ORF">MTR64_18745</name>
</gene>
<sequence length="297" mass="30813">MRFVVTGHNGQVVQSLIERGGAAGHVVVPAGRPELDLASGNAAAILSALERTTPDVIVSAAAYTGVDKAESERELAFAVNAAGAGHVAAAATALGVPLLHLSTDYVFSGEGTRAWNEDDPPGPMGVYGASKLAGERKVLAASPNSAVLRTAWVYSPFGANFVKTMLRLAESREEVGVVADQFGNPTSALAIADAVIRVAGNLATSDDPAMRGVFHMAGSGETSWAGLAEEIFALSAARGGPTARVRPISTADYPTAAARPANSRLDCSRLAAVHGLRLPDWRYSLTEVIDRLVAQRT</sequence>
<evidence type="ECO:0000256" key="2">
    <source>
        <dbReference type="ARBA" id="ARBA00010944"/>
    </source>
</evidence>
<protein>
    <recommendedName>
        <fullName evidence="4 6">dTDP-4-dehydrorhamnose reductase</fullName>
        <ecNumber evidence="3 6">1.1.1.133</ecNumber>
    </recommendedName>
</protein>
<comment type="pathway">
    <text evidence="1 6">Carbohydrate biosynthesis; dTDP-L-rhamnose biosynthesis.</text>
</comment>